<dbReference type="PANTHER" id="PTHR47074">
    <property type="entry name" value="BNAC02G40300D PROTEIN"/>
    <property type="match status" value="1"/>
</dbReference>
<dbReference type="PANTHER" id="PTHR47074:SF61">
    <property type="entry name" value="RNASE H TYPE-1 DOMAIN-CONTAINING PROTEIN"/>
    <property type="match status" value="1"/>
</dbReference>
<organism evidence="2 3">
    <name type="scientific">Hibiscus sabdariffa</name>
    <name type="common">roselle</name>
    <dbReference type="NCBI Taxonomy" id="183260"/>
    <lineage>
        <taxon>Eukaryota</taxon>
        <taxon>Viridiplantae</taxon>
        <taxon>Streptophyta</taxon>
        <taxon>Embryophyta</taxon>
        <taxon>Tracheophyta</taxon>
        <taxon>Spermatophyta</taxon>
        <taxon>Magnoliopsida</taxon>
        <taxon>eudicotyledons</taxon>
        <taxon>Gunneridae</taxon>
        <taxon>Pentapetalae</taxon>
        <taxon>rosids</taxon>
        <taxon>malvids</taxon>
        <taxon>Malvales</taxon>
        <taxon>Malvaceae</taxon>
        <taxon>Malvoideae</taxon>
        <taxon>Hibiscus</taxon>
    </lineage>
</organism>
<accession>A0ABR2PX24</accession>
<name>A0ABR2PX24_9ROSI</name>
<dbReference type="InterPro" id="IPR002156">
    <property type="entry name" value="RNaseH_domain"/>
</dbReference>
<dbReference type="SUPFAM" id="SSF53098">
    <property type="entry name" value="Ribonuclease H-like"/>
    <property type="match status" value="1"/>
</dbReference>
<dbReference type="Proteomes" id="UP001396334">
    <property type="component" value="Unassembled WGS sequence"/>
</dbReference>
<dbReference type="InterPro" id="IPR052929">
    <property type="entry name" value="RNase_H-like_EbsB-rel"/>
</dbReference>
<proteinExistence type="predicted"/>
<protein>
    <recommendedName>
        <fullName evidence="1">RNase H type-1 domain-containing protein</fullName>
    </recommendedName>
</protein>
<dbReference type="EMBL" id="JBBPBN010000050">
    <property type="protein sequence ID" value="KAK8992980.1"/>
    <property type="molecule type" value="Genomic_DNA"/>
</dbReference>
<evidence type="ECO:0000313" key="3">
    <source>
        <dbReference type="Proteomes" id="UP001396334"/>
    </source>
</evidence>
<keyword evidence="3" id="KW-1185">Reference proteome</keyword>
<evidence type="ECO:0000259" key="1">
    <source>
        <dbReference type="Pfam" id="PF13456"/>
    </source>
</evidence>
<dbReference type="Gene3D" id="3.30.420.10">
    <property type="entry name" value="Ribonuclease H-like superfamily/Ribonuclease H"/>
    <property type="match status" value="1"/>
</dbReference>
<reference evidence="2 3" key="1">
    <citation type="journal article" date="2024" name="G3 (Bethesda)">
        <title>Genome assembly of Hibiscus sabdariffa L. provides insights into metabolisms of medicinal natural products.</title>
        <authorList>
            <person name="Kim T."/>
        </authorList>
    </citation>
    <scope>NUCLEOTIDE SEQUENCE [LARGE SCALE GENOMIC DNA]</scope>
    <source>
        <strain evidence="2">TK-2024</strain>
        <tissue evidence="2">Old leaves</tissue>
    </source>
</reference>
<dbReference type="InterPro" id="IPR036397">
    <property type="entry name" value="RNaseH_sf"/>
</dbReference>
<dbReference type="CDD" id="cd06222">
    <property type="entry name" value="RNase_H_like"/>
    <property type="match status" value="1"/>
</dbReference>
<dbReference type="InterPro" id="IPR044730">
    <property type="entry name" value="RNase_H-like_dom_plant"/>
</dbReference>
<dbReference type="Pfam" id="PF13456">
    <property type="entry name" value="RVT_3"/>
    <property type="match status" value="1"/>
</dbReference>
<comment type="caution">
    <text evidence="2">The sequence shown here is derived from an EMBL/GenBank/DDBJ whole genome shotgun (WGS) entry which is preliminary data.</text>
</comment>
<sequence>MRRRVNRIDSLVDDSGNNLHSENDLFDAAVSYFAALFTTHGSSPAVEIIENIAPVISQSMNASLTRPFTKEEVFDLMLANPRRWNMELFQDHFTTDDIRLISSIPLSNVHQDDIMVWGGETKGEYSVRSGYRQLIRPMNPMLTNWTRPTEPFVKINFDAAFNASIEALAAIHGLRFALDLGCMLVVLESDSLIIISKLRSVVDDLSILRPYIADTRSVSQAFAYCRFAFTPRSGNEVAHCLAHLGKDSIVKMFWFEEVPPQASALVQADRRCSKPP</sequence>
<evidence type="ECO:0000313" key="2">
    <source>
        <dbReference type="EMBL" id="KAK8992980.1"/>
    </source>
</evidence>
<dbReference type="InterPro" id="IPR012337">
    <property type="entry name" value="RNaseH-like_sf"/>
</dbReference>
<feature type="domain" description="RNase H type-1" evidence="1">
    <location>
        <begin position="166"/>
        <end position="243"/>
    </location>
</feature>
<gene>
    <name evidence="2" type="ORF">V6N11_049038</name>
</gene>